<proteinExistence type="predicted"/>
<reference evidence="1 2" key="1">
    <citation type="submission" date="2024-01" db="EMBL/GenBank/DDBJ databases">
        <title>Genome assemblies of Stephania.</title>
        <authorList>
            <person name="Yang L."/>
        </authorList>
    </citation>
    <scope>NUCLEOTIDE SEQUENCE [LARGE SCALE GENOMIC DNA]</scope>
    <source>
        <strain evidence="1">YNDBR</strain>
        <tissue evidence="1">Leaf</tissue>
    </source>
</reference>
<name>A0AAP0NJA2_9MAGN</name>
<comment type="caution">
    <text evidence="1">The sequence shown here is derived from an EMBL/GenBank/DDBJ whole genome shotgun (WGS) entry which is preliminary data.</text>
</comment>
<dbReference type="AlphaFoldDB" id="A0AAP0NJA2"/>
<protein>
    <submittedName>
        <fullName evidence="1">Uncharacterized protein</fullName>
    </submittedName>
</protein>
<evidence type="ECO:0000313" key="1">
    <source>
        <dbReference type="EMBL" id="KAK9108535.1"/>
    </source>
</evidence>
<accession>A0AAP0NJA2</accession>
<organism evidence="1 2">
    <name type="scientific">Stephania yunnanensis</name>
    <dbReference type="NCBI Taxonomy" id="152371"/>
    <lineage>
        <taxon>Eukaryota</taxon>
        <taxon>Viridiplantae</taxon>
        <taxon>Streptophyta</taxon>
        <taxon>Embryophyta</taxon>
        <taxon>Tracheophyta</taxon>
        <taxon>Spermatophyta</taxon>
        <taxon>Magnoliopsida</taxon>
        <taxon>Ranunculales</taxon>
        <taxon>Menispermaceae</taxon>
        <taxon>Menispermoideae</taxon>
        <taxon>Cissampelideae</taxon>
        <taxon>Stephania</taxon>
    </lineage>
</organism>
<keyword evidence="2" id="KW-1185">Reference proteome</keyword>
<dbReference type="EMBL" id="JBBNAF010000010">
    <property type="protein sequence ID" value="KAK9108535.1"/>
    <property type="molecule type" value="Genomic_DNA"/>
</dbReference>
<sequence>MAHVELTYLSFNTFLHSKTHLAGTQGFISITIAPSMGFTSTPIITTITKATTTTISSPALMFLLPNSNPSLSI</sequence>
<dbReference type="Proteomes" id="UP001420932">
    <property type="component" value="Unassembled WGS sequence"/>
</dbReference>
<evidence type="ECO:0000313" key="2">
    <source>
        <dbReference type="Proteomes" id="UP001420932"/>
    </source>
</evidence>
<gene>
    <name evidence="1" type="ORF">Syun_024546</name>
</gene>